<dbReference type="Gene3D" id="3.50.50.60">
    <property type="entry name" value="FAD/NAD(P)-binding domain"/>
    <property type="match status" value="1"/>
</dbReference>
<evidence type="ECO:0000256" key="8">
    <source>
        <dbReference type="ARBA" id="ARBA00022475"/>
    </source>
</evidence>
<evidence type="ECO:0000256" key="12">
    <source>
        <dbReference type="ARBA" id="ARBA00023136"/>
    </source>
</evidence>
<evidence type="ECO:0000256" key="2">
    <source>
        <dbReference type="ARBA" id="ARBA00001974"/>
    </source>
</evidence>
<evidence type="ECO:0000256" key="9">
    <source>
        <dbReference type="ARBA" id="ARBA00022630"/>
    </source>
</evidence>
<dbReference type="PANTHER" id="PTHR11985:SF15">
    <property type="entry name" value="GLYCEROL-3-PHOSPHATE DEHYDROGENASE, MITOCHONDRIAL"/>
    <property type="match status" value="1"/>
</dbReference>
<dbReference type="RefSeq" id="WP_047808859.1">
    <property type="nucleotide sequence ID" value="NZ_LDZY01000003.1"/>
</dbReference>
<dbReference type="STRING" id="476652.DEAC_c09400"/>
<evidence type="ECO:0000256" key="11">
    <source>
        <dbReference type="ARBA" id="ARBA00023002"/>
    </source>
</evidence>
<keyword evidence="8" id="KW-1003">Cell membrane</keyword>
<evidence type="ECO:0000256" key="4">
    <source>
        <dbReference type="ARBA" id="ARBA00005157"/>
    </source>
</evidence>
<feature type="domain" description="BFD-like [2Fe-2S]-binding" evidence="15">
    <location>
        <begin position="432"/>
        <end position="476"/>
    </location>
</feature>
<comment type="caution">
    <text evidence="16">The sequence shown here is derived from an EMBL/GenBank/DDBJ whole genome shotgun (WGS) entry which is preliminary data.</text>
</comment>
<organism evidence="16 17">
    <name type="scientific">Desulfosporosinus acididurans</name>
    <dbReference type="NCBI Taxonomy" id="476652"/>
    <lineage>
        <taxon>Bacteria</taxon>
        <taxon>Bacillati</taxon>
        <taxon>Bacillota</taxon>
        <taxon>Clostridia</taxon>
        <taxon>Eubacteriales</taxon>
        <taxon>Desulfitobacteriaceae</taxon>
        <taxon>Desulfosporosinus</taxon>
    </lineage>
</organism>
<sequence length="539" mass="60184">MCEIETQVVVIGGGATGVGILRDLSMRGIPALLLEQGDLAHGTSSRFHGLLHSGARYAVKDAKAAQECIEENKIVKHIAAHCIEDTFGWFVYLKGDDPGYLQLWLQGCDQAGIPVKEVPLEEAFRLEPLLSRQTARVFEVPDATVDGFKLLWANVKSAEKYGGSYRTYCKVKSLWLENKDIKGVYAEDLITGEMIQVRSKIVVNAAGPWSAEIAAMSGFDVHMLKNKGSLLVFNQRMFNRVINRLRTPGDGDIFVPHETVTILGTTSQMVDLPDDNQVREQDVSYLLEMGKDLAEGIEQHRVLRAFAGIRPLYESEDASEHEGRGVSRNFALIDHEKRDGVHGLVSIVGGKLTTYRLMAEKVTDWAAARLNVTTACRTAEEPLHHELPADVWNKARQLLGAAAADKMMERLNEEAASVIAVIEKQPELGQFICECEMVTQAEVLHALQDPAVHSLDDLRRKTRLGMGTCQGTYCTYRSTPMLKDAFGSWERTLKEYRILISERWRGITPVLWGDQLRESELARALYLNVLDFKAVESEE</sequence>
<dbReference type="InterPro" id="IPR041854">
    <property type="entry name" value="BFD-like_2Fe2S-bd_dom_sf"/>
</dbReference>
<comment type="subunit">
    <text evidence="6">Composed of a catalytic GlpA/B dimer and of membrane bound GlpC.</text>
</comment>
<feature type="domain" description="FAD dependent oxidoreductase" evidence="14">
    <location>
        <begin position="8"/>
        <end position="356"/>
    </location>
</feature>
<gene>
    <name evidence="16" type="primary">glpA_2</name>
    <name evidence="16" type="ORF">DEAC_c09400</name>
</gene>
<dbReference type="InterPro" id="IPR007419">
    <property type="entry name" value="BFD-like_2Fe2S-bd_dom"/>
</dbReference>
<comment type="pathway">
    <text evidence="4">Polyol metabolism; glycerol degradation via glycerol kinase pathway; glycerone phosphate from sn-glycerol 3-phosphate (anaerobic route): step 1/1.</text>
</comment>
<dbReference type="GO" id="GO:0050660">
    <property type="term" value="F:flavin adenine dinucleotide binding"/>
    <property type="evidence" value="ECO:0007669"/>
    <property type="project" value="InterPro"/>
</dbReference>
<dbReference type="InterPro" id="IPR000447">
    <property type="entry name" value="G3P_DH_FAD-dep"/>
</dbReference>
<comment type="cofactor">
    <cofactor evidence="2">
        <name>FAD</name>
        <dbReference type="ChEBI" id="CHEBI:57692"/>
    </cofactor>
</comment>
<evidence type="ECO:0000256" key="1">
    <source>
        <dbReference type="ARBA" id="ARBA00001917"/>
    </source>
</evidence>
<name>A0A0J1IQS5_9FIRM</name>
<dbReference type="InterPro" id="IPR006076">
    <property type="entry name" value="FAD-dep_OxRdtase"/>
</dbReference>
<dbReference type="PRINTS" id="PR01001">
    <property type="entry name" value="FADG3PDH"/>
</dbReference>
<keyword evidence="10" id="KW-0274">FAD</keyword>
<evidence type="ECO:0000259" key="14">
    <source>
        <dbReference type="Pfam" id="PF01266"/>
    </source>
</evidence>
<dbReference type="GO" id="GO:0005886">
    <property type="term" value="C:plasma membrane"/>
    <property type="evidence" value="ECO:0007669"/>
    <property type="project" value="UniProtKB-SubCell"/>
</dbReference>
<dbReference type="NCBIfam" id="NF008313">
    <property type="entry name" value="PRK11101.1"/>
    <property type="match status" value="1"/>
</dbReference>
<dbReference type="PROSITE" id="PS00978">
    <property type="entry name" value="FAD_G3PDH_2"/>
    <property type="match status" value="1"/>
</dbReference>
<dbReference type="SUPFAM" id="SSF54373">
    <property type="entry name" value="FAD-linked reductases, C-terminal domain"/>
    <property type="match status" value="1"/>
</dbReference>
<evidence type="ECO:0000313" key="17">
    <source>
        <dbReference type="Proteomes" id="UP000036356"/>
    </source>
</evidence>
<comment type="catalytic activity">
    <reaction evidence="13">
        <text>a quinone + sn-glycerol 3-phosphate = dihydroxyacetone phosphate + a quinol</text>
        <dbReference type="Rhea" id="RHEA:18977"/>
        <dbReference type="ChEBI" id="CHEBI:24646"/>
        <dbReference type="ChEBI" id="CHEBI:57597"/>
        <dbReference type="ChEBI" id="CHEBI:57642"/>
        <dbReference type="ChEBI" id="CHEBI:132124"/>
        <dbReference type="EC" id="1.1.5.3"/>
    </reaction>
</comment>
<dbReference type="AlphaFoldDB" id="A0A0J1IQS5"/>
<dbReference type="NCBIfam" id="TIGR03377">
    <property type="entry name" value="glycerol3P_GlpA"/>
    <property type="match status" value="1"/>
</dbReference>
<dbReference type="Pfam" id="PF04324">
    <property type="entry name" value="Fer2_BFD"/>
    <property type="match status" value="1"/>
</dbReference>
<dbReference type="PANTHER" id="PTHR11985">
    <property type="entry name" value="GLYCEROL-3-PHOSPHATE DEHYDROGENASE"/>
    <property type="match status" value="1"/>
</dbReference>
<keyword evidence="9" id="KW-0285">Flavoprotein</keyword>
<dbReference type="GO" id="GO:0019563">
    <property type="term" value="P:glycerol catabolic process"/>
    <property type="evidence" value="ECO:0007669"/>
    <property type="project" value="UniProtKB-UniPathway"/>
</dbReference>
<protein>
    <recommendedName>
        <fullName evidence="7">glycerol-3-phosphate dehydrogenase</fullName>
        <ecNumber evidence="7">1.1.5.3</ecNumber>
    </recommendedName>
</protein>
<dbReference type="GO" id="GO:0010181">
    <property type="term" value="F:FMN binding"/>
    <property type="evidence" value="ECO:0007669"/>
    <property type="project" value="InterPro"/>
</dbReference>
<dbReference type="GO" id="GO:0006072">
    <property type="term" value="P:glycerol-3-phosphate metabolic process"/>
    <property type="evidence" value="ECO:0007669"/>
    <property type="project" value="InterPro"/>
</dbReference>
<dbReference type="InterPro" id="IPR036188">
    <property type="entry name" value="FAD/NAD-bd_sf"/>
</dbReference>
<accession>A0A0J1IQS5</accession>
<dbReference type="PATRIC" id="fig|476652.3.peg.969"/>
<evidence type="ECO:0000313" key="16">
    <source>
        <dbReference type="EMBL" id="KLU67006.1"/>
    </source>
</evidence>
<keyword evidence="11 16" id="KW-0560">Oxidoreductase</keyword>
<dbReference type="Gene3D" id="1.10.10.1100">
    <property type="entry name" value="BFD-like [2Fe-2S]-binding domain"/>
    <property type="match status" value="1"/>
</dbReference>
<dbReference type="Proteomes" id="UP000036356">
    <property type="component" value="Unassembled WGS sequence"/>
</dbReference>
<evidence type="ECO:0000256" key="3">
    <source>
        <dbReference type="ARBA" id="ARBA00004202"/>
    </source>
</evidence>
<evidence type="ECO:0000256" key="7">
    <source>
        <dbReference type="ARBA" id="ARBA00013029"/>
    </source>
</evidence>
<dbReference type="Gene3D" id="3.30.9.10">
    <property type="entry name" value="D-Amino Acid Oxidase, subunit A, domain 2"/>
    <property type="match status" value="1"/>
</dbReference>
<dbReference type="InterPro" id="IPR017752">
    <property type="entry name" value="G3P_DH_GlpA_su"/>
</dbReference>
<comment type="cofactor">
    <cofactor evidence="1">
        <name>FMN</name>
        <dbReference type="ChEBI" id="CHEBI:58210"/>
    </cofactor>
</comment>
<proteinExistence type="inferred from homology"/>
<evidence type="ECO:0000256" key="10">
    <source>
        <dbReference type="ARBA" id="ARBA00022827"/>
    </source>
</evidence>
<comment type="similarity">
    <text evidence="5">Belongs to the FAD-dependent glycerol-3-phosphate dehydrogenase family.</text>
</comment>
<dbReference type="SUPFAM" id="SSF51905">
    <property type="entry name" value="FAD/NAD(P)-binding domain"/>
    <property type="match status" value="1"/>
</dbReference>
<dbReference type="EC" id="1.1.5.3" evidence="7"/>
<dbReference type="Pfam" id="PF01266">
    <property type="entry name" value="DAO"/>
    <property type="match status" value="1"/>
</dbReference>
<dbReference type="EMBL" id="LDZY01000003">
    <property type="protein sequence ID" value="KLU67006.1"/>
    <property type="molecule type" value="Genomic_DNA"/>
</dbReference>
<dbReference type="GO" id="GO:0009331">
    <property type="term" value="C:glycerol-3-phosphate dehydrogenase (FAD) complex"/>
    <property type="evidence" value="ECO:0007669"/>
    <property type="project" value="InterPro"/>
</dbReference>
<dbReference type="UniPathway" id="UPA00618">
    <property type="reaction ID" value="UER00673"/>
</dbReference>
<evidence type="ECO:0000256" key="5">
    <source>
        <dbReference type="ARBA" id="ARBA00007330"/>
    </source>
</evidence>
<keyword evidence="12" id="KW-0472">Membrane</keyword>
<evidence type="ECO:0000256" key="13">
    <source>
        <dbReference type="ARBA" id="ARBA00049055"/>
    </source>
</evidence>
<comment type="subcellular location">
    <subcellularLocation>
        <location evidence="3">Cell membrane</location>
        <topology evidence="3">Peripheral membrane protein</topology>
    </subcellularLocation>
</comment>
<evidence type="ECO:0000259" key="15">
    <source>
        <dbReference type="Pfam" id="PF04324"/>
    </source>
</evidence>
<evidence type="ECO:0000256" key="6">
    <source>
        <dbReference type="ARBA" id="ARBA00011331"/>
    </source>
</evidence>
<dbReference type="CDD" id="cd19946">
    <property type="entry name" value="GlpA-like_Fer2_BFD-like"/>
    <property type="match status" value="1"/>
</dbReference>
<reference evidence="16 17" key="1">
    <citation type="submission" date="2015-06" db="EMBL/GenBank/DDBJ databases">
        <title>Draft genome of the moderately acidophilic sulfate reducer Candidatus Desulfosporosinus acididurans strain M1.</title>
        <authorList>
            <person name="Poehlein A."/>
            <person name="Petzsch P."/>
            <person name="Johnson B.D."/>
            <person name="Schloemann M."/>
            <person name="Daniel R."/>
            <person name="Muehling M."/>
        </authorList>
    </citation>
    <scope>NUCLEOTIDE SEQUENCE [LARGE SCALE GENOMIC DNA]</scope>
    <source>
        <strain evidence="16 17">M1</strain>
    </source>
</reference>
<dbReference type="GO" id="GO:0004368">
    <property type="term" value="F:glycerol-3-phosphate dehydrogenase (quinone) activity"/>
    <property type="evidence" value="ECO:0007669"/>
    <property type="project" value="UniProtKB-EC"/>
</dbReference>
<keyword evidence="17" id="KW-1185">Reference proteome</keyword>